<gene>
    <name evidence="1" type="ORF">HUT08_36470</name>
</gene>
<proteinExistence type="predicted"/>
<geneLocation type="plasmid" evidence="1 2">
    <name>unnamed</name>
</geneLocation>
<sequence length="97" mass="10635">MTDADPDPRLTPPLADVPGVHEGRALLEKAVRLLEQARERPAALSDAREAIRAALAVVPDARPDPACRQYRRRSQADICLVVTCGRCAPLRAAIQEW</sequence>
<keyword evidence="2" id="KW-1185">Reference proteome</keyword>
<accession>A0A7H8NND5</accession>
<dbReference type="EMBL" id="CP054930">
    <property type="protein sequence ID" value="QKW55028.1"/>
    <property type="molecule type" value="Genomic_DNA"/>
</dbReference>
<evidence type="ECO:0000313" key="1">
    <source>
        <dbReference type="EMBL" id="QKW55028.1"/>
    </source>
</evidence>
<dbReference type="Proteomes" id="UP000509303">
    <property type="component" value="Plasmid unnamed"/>
</dbReference>
<name>A0A7H8NND5_9ACTN</name>
<keyword evidence="1" id="KW-0614">Plasmid</keyword>
<reference evidence="1 2" key="1">
    <citation type="submission" date="2020-06" db="EMBL/GenBank/DDBJ databases">
        <title>Genome mining for natural products.</title>
        <authorList>
            <person name="Zhang B."/>
            <person name="Shi J."/>
            <person name="Ge H."/>
        </authorList>
    </citation>
    <scope>NUCLEOTIDE SEQUENCE [LARGE SCALE GENOMIC DNA]</scope>
    <source>
        <strain evidence="1 2">NA00687</strain>
        <plasmid evidence="1 2">unnamed</plasmid>
    </source>
</reference>
<dbReference type="AlphaFoldDB" id="A0A7H8NND5"/>
<dbReference type="RefSeq" id="WP_176166658.1">
    <property type="nucleotide sequence ID" value="NZ_CP054930.1"/>
</dbReference>
<organism evidence="1 2">
    <name type="scientific">Streptomyces buecherae</name>
    <dbReference type="NCBI Taxonomy" id="2763006"/>
    <lineage>
        <taxon>Bacteria</taxon>
        <taxon>Bacillati</taxon>
        <taxon>Actinomycetota</taxon>
        <taxon>Actinomycetes</taxon>
        <taxon>Kitasatosporales</taxon>
        <taxon>Streptomycetaceae</taxon>
        <taxon>Streptomyces</taxon>
    </lineage>
</organism>
<evidence type="ECO:0000313" key="2">
    <source>
        <dbReference type="Proteomes" id="UP000509303"/>
    </source>
</evidence>
<protein>
    <submittedName>
        <fullName evidence="1">Uncharacterized protein</fullName>
    </submittedName>
</protein>